<feature type="non-terminal residue" evidence="4">
    <location>
        <position position="1"/>
    </location>
</feature>
<evidence type="ECO:0000313" key="4">
    <source>
        <dbReference type="EMBL" id="MBN3313709.1"/>
    </source>
</evidence>
<dbReference type="Gene3D" id="2.60.40.150">
    <property type="entry name" value="C2 domain"/>
    <property type="match status" value="2"/>
</dbReference>
<dbReference type="CDD" id="cd08408">
    <property type="entry name" value="C2B_Synaptotagmin-14_16"/>
    <property type="match status" value="1"/>
</dbReference>
<dbReference type="AlphaFoldDB" id="A0A8J7NGE7"/>
<feature type="compositionally biased region" description="Basic and acidic residues" evidence="2">
    <location>
        <begin position="304"/>
        <end position="317"/>
    </location>
</feature>
<feature type="region of interest" description="Disordered" evidence="2">
    <location>
        <begin position="435"/>
        <end position="482"/>
    </location>
</feature>
<dbReference type="SUPFAM" id="SSF49562">
    <property type="entry name" value="C2 domain (Calcium/lipid-binding domain, CaLB)"/>
    <property type="match status" value="2"/>
</dbReference>
<evidence type="ECO:0000313" key="5">
    <source>
        <dbReference type="Proteomes" id="UP000736164"/>
    </source>
</evidence>
<reference evidence="4" key="1">
    <citation type="journal article" date="2021" name="Cell">
        <title>Tracing the genetic footprints of vertebrate landing in non-teleost ray-finned fishes.</title>
        <authorList>
            <person name="Bi X."/>
            <person name="Wang K."/>
            <person name="Yang L."/>
            <person name="Pan H."/>
            <person name="Jiang H."/>
            <person name="Wei Q."/>
            <person name="Fang M."/>
            <person name="Yu H."/>
            <person name="Zhu C."/>
            <person name="Cai Y."/>
            <person name="He Y."/>
            <person name="Gan X."/>
            <person name="Zeng H."/>
            <person name="Yu D."/>
            <person name="Zhu Y."/>
            <person name="Jiang H."/>
            <person name="Qiu Q."/>
            <person name="Yang H."/>
            <person name="Zhang Y.E."/>
            <person name="Wang W."/>
            <person name="Zhu M."/>
            <person name="He S."/>
            <person name="Zhang G."/>
        </authorList>
    </citation>
    <scope>NUCLEOTIDE SEQUENCE</scope>
    <source>
        <strain evidence="4">Allg_001</strain>
    </source>
</reference>
<evidence type="ECO:0000256" key="2">
    <source>
        <dbReference type="SAM" id="MobiDB-lite"/>
    </source>
</evidence>
<dbReference type="FunFam" id="2.60.40.150:FF:000062">
    <property type="entry name" value="synaptotagmin-14 isoform X1"/>
    <property type="match status" value="1"/>
</dbReference>
<name>A0A8J7NGE7_ATRSP</name>
<feature type="compositionally biased region" description="Basic and acidic residues" evidence="2">
    <location>
        <begin position="325"/>
        <end position="334"/>
    </location>
</feature>
<dbReference type="InterPro" id="IPR043541">
    <property type="entry name" value="SYT14/14L/16"/>
</dbReference>
<feature type="region of interest" description="Disordered" evidence="2">
    <location>
        <begin position="522"/>
        <end position="553"/>
    </location>
</feature>
<gene>
    <name evidence="4" type="primary">Syt14</name>
    <name evidence="4" type="ORF">GTO95_0017852</name>
</gene>
<dbReference type="CDD" id="cd08389">
    <property type="entry name" value="C2A_Synaptotagmin-14_16"/>
    <property type="match status" value="1"/>
</dbReference>
<accession>A0A8J7NGE7</accession>
<dbReference type="PROSITE" id="PS50004">
    <property type="entry name" value="C2"/>
    <property type="match status" value="2"/>
</dbReference>
<dbReference type="Pfam" id="PF00168">
    <property type="entry name" value="C2"/>
    <property type="match status" value="2"/>
</dbReference>
<feature type="compositionally biased region" description="Basic and acidic residues" evidence="2">
    <location>
        <begin position="165"/>
        <end position="182"/>
    </location>
</feature>
<feature type="compositionally biased region" description="Low complexity" evidence="2">
    <location>
        <begin position="125"/>
        <end position="141"/>
    </location>
</feature>
<dbReference type="EMBL" id="JAAWVO010012818">
    <property type="protein sequence ID" value="MBN3313709.1"/>
    <property type="molecule type" value="Genomic_DNA"/>
</dbReference>
<feature type="region of interest" description="Disordered" evidence="2">
    <location>
        <begin position="495"/>
        <end position="514"/>
    </location>
</feature>
<feature type="region of interest" description="Disordered" evidence="2">
    <location>
        <begin position="55"/>
        <end position="416"/>
    </location>
</feature>
<evidence type="ECO:0000256" key="1">
    <source>
        <dbReference type="ARBA" id="ARBA00006996"/>
    </source>
</evidence>
<evidence type="ECO:0000259" key="3">
    <source>
        <dbReference type="PROSITE" id="PS50004"/>
    </source>
</evidence>
<dbReference type="Proteomes" id="UP000736164">
    <property type="component" value="Unassembled WGS sequence"/>
</dbReference>
<dbReference type="InterPro" id="IPR000008">
    <property type="entry name" value="C2_dom"/>
</dbReference>
<protein>
    <submittedName>
        <fullName evidence="4">SYT14 protein</fullName>
    </submittedName>
</protein>
<organism evidence="4 5">
    <name type="scientific">Atractosteus spatula</name>
    <name type="common">Alligator gar</name>
    <name type="synonym">Lepisosteus spatula</name>
    <dbReference type="NCBI Taxonomy" id="7917"/>
    <lineage>
        <taxon>Eukaryota</taxon>
        <taxon>Metazoa</taxon>
        <taxon>Chordata</taxon>
        <taxon>Craniata</taxon>
        <taxon>Vertebrata</taxon>
        <taxon>Euteleostomi</taxon>
        <taxon>Actinopterygii</taxon>
        <taxon>Neopterygii</taxon>
        <taxon>Holostei</taxon>
        <taxon>Semionotiformes</taxon>
        <taxon>Lepisosteidae</taxon>
        <taxon>Atractosteus</taxon>
    </lineage>
</organism>
<dbReference type="SMART" id="SM00239">
    <property type="entry name" value="C2"/>
    <property type="match status" value="2"/>
</dbReference>
<sequence>MAFFKSFQQSLALPSVSSIVDSFTNAVDDLASAVGDVTYTVSDSVAEQVTTIIHNLQAEEEEEEDKKKGGRAGPAEASKTQEEEKATARKGGEDQGLNAVGRQKLKRQGSLDRSGDPETYTTDYSTGSTRSTETFTESTGSDLSQATDGSRGEGRRNPQRGGGSRPDDGRSHRPPDRRDLSHKGSIVNATEPHTECRPRKSKNISDQNIPAPLEARTTCGNNVQGDPDSKRTSSPPSDGPGQKDKEGKKSGTSNGGQKIKGKLRSSVSVFSKEKSTNSTTMATAGKISGRDEQKTSKSLISDNKQAEKQETTADPKPGKNGKVTACDKGDPKDKTRSRKGSSKGEQKKLSDGAKKEKSKKKLGKGGEGVHTMYGYNKDYPDGDLRGSSSESEDEVMGKYQEAMSRSQAARGAEARHPKGYVWETRQKYSPLSAEYDGYSSEASTEEVNCIQRMRRTPPLDELQPPPYQDEDGSPRMSCTPSDLGDAKCELSHCSDSPRHSYSKCPSEGSAGHETESYLNKGYEEDVPSDSTAVLSPEDMSARGSAAQLPKPYEPEPVAKYGTLDVVFDYDSEEQRLLVTVTAVTDIPALKRTGNISWQVHLVLLPQRKQRAKTGIQKGPCPVFTETFKFTRIESEMIGNYAVRFRLYSVRRMKREKVLGEKVFYLTKLNLQGKMSVPVTLEPCCSLTQGCDSQMSISEMSCSETASSFQSAGQGSTPEILVGLVYNATTGRLSVEVIKGSHFKNLAANRPPNGLFCCLKHLIGGQVYIIRDTYVKLTLLNSMGQEMSKCKTSICRGQPNPIYKETFIFQVALFQLSDVTLILSVYNKRSMKRKEMIGWISLGLNSSGEEELSHWTEMKESKGHQVCRWHSLLES</sequence>
<feature type="domain" description="C2" evidence="3">
    <location>
        <begin position="559"/>
        <end position="678"/>
    </location>
</feature>
<proteinExistence type="inferred from homology"/>
<feature type="non-terminal residue" evidence="4">
    <location>
        <position position="874"/>
    </location>
</feature>
<dbReference type="PANTHER" id="PTHR46129:SF3">
    <property type="entry name" value="SYNAPTOTAGMIN-14-RELATED"/>
    <property type="match status" value="1"/>
</dbReference>
<feature type="compositionally biased region" description="Basic and acidic residues" evidence="2">
    <location>
        <begin position="342"/>
        <end position="355"/>
    </location>
</feature>
<dbReference type="GO" id="GO:0005543">
    <property type="term" value="F:phospholipid binding"/>
    <property type="evidence" value="ECO:0007669"/>
    <property type="project" value="TreeGrafter"/>
</dbReference>
<dbReference type="InterPro" id="IPR035892">
    <property type="entry name" value="C2_domain_sf"/>
</dbReference>
<comment type="caution">
    <text evidence="4">The sequence shown here is derived from an EMBL/GenBank/DDBJ whole genome shotgun (WGS) entry which is preliminary data.</text>
</comment>
<feature type="compositionally biased region" description="Basic and acidic residues" evidence="2">
    <location>
        <begin position="79"/>
        <end position="93"/>
    </location>
</feature>
<comment type="similarity">
    <text evidence="1">Belongs to the synaptotagmin family.</text>
</comment>
<dbReference type="PANTHER" id="PTHR46129">
    <property type="entry name" value="SYNAPTOTAGMIN 14, ISOFORM D"/>
    <property type="match status" value="1"/>
</dbReference>
<keyword evidence="5" id="KW-1185">Reference proteome</keyword>
<feature type="domain" description="C2" evidence="3">
    <location>
        <begin position="715"/>
        <end position="869"/>
    </location>
</feature>